<evidence type="ECO:0000256" key="19">
    <source>
        <dbReference type="PIRSR" id="PIRSR006135-2"/>
    </source>
</evidence>
<evidence type="ECO:0000256" key="10">
    <source>
        <dbReference type="ARBA" id="ARBA00022573"/>
    </source>
</evidence>
<comment type="pathway">
    <text evidence="6">Cofactor biosynthesis; adenosylcobalamin biosynthesis; adenosylcobalamin from cob(II)yrinate a,c-diamide: step 5/7.</text>
</comment>
<comment type="similarity">
    <text evidence="7">Belongs to the CobU/CobP family.</text>
</comment>
<evidence type="ECO:0000256" key="15">
    <source>
        <dbReference type="ARBA" id="ARBA00023134"/>
    </source>
</evidence>
<evidence type="ECO:0000256" key="18">
    <source>
        <dbReference type="PIRSR" id="PIRSR006135-1"/>
    </source>
</evidence>
<dbReference type="EC" id="2.7.7.62" evidence="9"/>
<gene>
    <name evidence="20" type="ORF">FC27_GL000956</name>
</gene>
<dbReference type="Gene3D" id="3.40.50.300">
    <property type="entry name" value="P-loop containing nucleotide triphosphate hydrolases"/>
    <property type="match status" value="1"/>
</dbReference>
<dbReference type="InterPro" id="IPR027417">
    <property type="entry name" value="P-loop_NTPase"/>
</dbReference>
<dbReference type="RefSeq" id="WP_010624053.1">
    <property type="nucleotide sequence ID" value="NZ_AZFA01000002.1"/>
</dbReference>
<feature type="binding site" evidence="19">
    <location>
        <position position="63"/>
    </location>
    <ligand>
        <name>GTP</name>
        <dbReference type="ChEBI" id="CHEBI:37565"/>
    </ligand>
</feature>
<feature type="binding site" evidence="19">
    <location>
        <position position="83"/>
    </location>
    <ligand>
        <name>GTP</name>
        <dbReference type="ChEBI" id="CHEBI:37565"/>
    </ligand>
</feature>
<evidence type="ECO:0000313" key="20">
    <source>
        <dbReference type="EMBL" id="KRL68214.1"/>
    </source>
</evidence>
<evidence type="ECO:0000256" key="17">
    <source>
        <dbReference type="ARBA" id="ARBA00030571"/>
    </source>
</evidence>
<evidence type="ECO:0000256" key="16">
    <source>
        <dbReference type="ARBA" id="ARBA00029570"/>
    </source>
</evidence>
<keyword evidence="12 19" id="KW-0547">Nucleotide-binding</keyword>
<keyword evidence="14" id="KW-0067">ATP-binding</keyword>
<evidence type="ECO:0000256" key="2">
    <source>
        <dbReference type="ARBA" id="ARBA00000711"/>
    </source>
</evidence>
<dbReference type="SUPFAM" id="SSF52540">
    <property type="entry name" value="P-loop containing nucleoside triphosphate hydrolases"/>
    <property type="match status" value="1"/>
</dbReference>
<dbReference type="GO" id="GO:0005524">
    <property type="term" value="F:ATP binding"/>
    <property type="evidence" value="ECO:0007669"/>
    <property type="project" value="UniProtKB-KW"/>
</dbReference>
<dbReference type="GO" id="GO:0005525">
    <property type="term" value="F:GTP binding"/>
    <property type="evidence" value="ECO:0007669"/>
    <property type="project" value="UniProtKB-KW"/>
</dbReference>
<comment type="catalytic activity">
    <reaction evidence="1">
        <text>adenosylcob(III)inamide + ATP = adenosylcob(III)inamide phosphate + ADP + H(+)</text>
        <dbReference type="Rhea" id="RHEA:15769"/>
        <dbReference type="ChEBI" id="CHEBI:2480"/>
        <dbReference type="ChEBI" id="CHEBI:15378"/>
        <dbReference type="ChEBI" id="CHEBI:30616"/>
        <dbReference type="ChEBI" id="CHEBI:58502"/>
        <dbReference type="ChEBI" id="CHEBI:456216"/>
        <dbReference type="EC" id="2.7.1.156"/>
    </reaction>
</comment>
<evidence type="ECO:0000256" key="6">
    <source>
        <dbReference type="ARBA" id="ARBA00005159"/>
    </source>
</evidence>
<comment type="catalytic activity">
    <reaction evidence="3">
        <text>adenosylcob(III)inamide + GTP = adenosylcob(III)inamide phosphate + GDP + H(+)</text>
        <dbReference type="Rhea" id="RHEA:15765"/>
        <dbReference type="ChEBI" id="CHEBI:2480"/>
        <dbReference type="ChEBI" id="CHEBI:15378"/>
        <dbReference type="ChEBI" id="CHEBI:37565"/>
        <dbReference type="ChEBI" id="CHEBI:58189"/>
        <dbReference type="ChEBI" id="CHEBI:58502"/>
        <dbReference type="EC" id="2.7.1.156"/>
    </reaction>
</comment>
<dbReference type="PIRSF" id="PIRSF006135">
    <property type="entry name" value="CobU"/>
    <property type="match status" value="1"/>
</dbReference>
<evidence type="ECO:0000256" key="3">
    <source>
        <dbReference type="ARBA" id="ARBA00001522"/>
    </source>
</evidence>
<keyword evidence="21" id="KW-1185">Reference proteome</keyword>
<dbReference type="Pfam" id="PF02283">
    <property type="entry name" value="CobU"/>
    <property type="match status" value="1"/>
</dbReference>
<proteinExistence type="inferred from homology"/>
<dbReference type="UniPathway" id="UPA00148">
    <property type="reaction ID" value="UER00236"/>
</dbReference>
<feature type="binding site" evidence="19">
    <location>
        <begin position="33"/>
        <end position="35"/>
    </location>
    <ligand>
        <name>GTP</name>
        <dbReference type="ChEBI" id="CHEBI:37565"/>
    </ligand>
</feature>
<dbReference type="STRING" id="1423815.FC27_GL000956"/>
<dbReference type="InterPro" id="IPR003203">
    <property type="entry name" value="CobU/CobP"/>
</dbReference>
<protein>
    <recommendedName>
        <fullName evidence="16">Adenosylcobinamide kinase</fullName>
        <ecNumber evidence="8">2.7.1.156</ecNumber>
        <ecNumber evidence="9">2.7.7.62</ecNumber>
    </recommendedName>
    <alternativeName>
        <fullName evidence="17">Adenosylcobinamide-phosphate guanylyltransferase</fullName>
    </alternativeName>
</protein>
<dbReference type="GO" id="GO:0009236">
    <property type="term" value="P:cobalamin biosynthetic process"/>
    <property type="evidence" value="ECO:0007669"/>
    <property type="project" value="UniProtKB-UniPathway"/>
</dbReference>
<dbReference type="CDD" id="cd00544">
    <property type="entry name" value="CobU"/>
    <property type="match status" value="1"/>
</dbReference>
<evidence type="ECO:0000256" key="14">
    <source>
        <dbReference type="ARBA" id="ARBA00022840"/>
    </source>
</evidence>
<evidence type="ECO:0000256" key="1">
    <source>
        <dbReference type="ARBA" id="ARBA00000312"/>
    </source>
</evidence>
<comment type="function">
    <text evidence="4">Catalyzes ATP-dependent phosphorylation of adenosylcobinamide and addition of GMP to adenosylcobinamide phosphate.</text>
</comment>
<evidence type="ECO:0000256" key="5">
    <source>
        <dbReference type="ARBA" id="ARBA00004692"/>
    </source>
</evidence>
<keyword evidence="15 19" id="KW-0342">GTP-binding</keyword>
<organism evidence="20 21">
    <name type="scientific">Companilactobacillus versmoldensis DSM 14857 = KCTC 3814</name>
    <dbReference type="NCBI Taxonomy" id="1423815"/>
    <lineage>
        <taxon>Bacteria</taxon>
        <taxon>Bacillati</taxon>
        <taxon>Bacillota</taxon>
        <taxon>Bacilli</taxon>
        <taxon>Lactobacillales</taxon>
        <taxon>Lactobacillaceae</taxon>
        <taxon>Companilactobacillus</taxon>
    </lineage>
</organism>
<keyword evidence="20" id="KW-0548">Nucleotidyltransferase</keyword>
<name>A0A0R1SF70_9LACO</name>
<dbReference type="OrthoDB" id="9799422at2"/>
<keyword evidence="11 20" id="KW-0808">Transferase</keyword>
<feature type="binding site" evidence="19">
    <location>
        <begin position="9"/>
        <end position="16"/>
    </location>
    <ligand>
        <name>GTP</name>
        <dbReference type="ChEBI" id="CHEBI:37565"/>
    </ligand>
</feature>
<evidence type="ECO:0000256" key="4">
    <source>
        <dbReference type="ARBA" id="ARBA00003889"/>
    </source>
</evidence>
<comment type="catalytic activity">
    <reaction evidence="2">
        <text>adenosylcob(III)inamide phosphate + GTP + H(+) = adenosylcob(III)inamide-GDP + diphosphate</text>
        <dbReference type="Rhea" id="RHEA:22712"/>
        <dbReference type="ChEBI" id="CHEBI:15378"/>
        <dbReference type="ChEBI" id="CHEBI:33019"/>
        <dbReference type="ChEBI" id="CHEBI:37565"/>
        <dbReference type="ChEBI" id="CHEBI:58502"/>
        <dbReference type="ChEBI" id="CHEBI:60487"/>
        <dbReference type="EC" id="2.7.7.62"/>
    </reaction>
</comment>
<evidence type="ECO:0000256" key="12">
    <source>
        <dbReference type="ARBA" id="ARBA00022741"/>
    </source>
</evidence>
<dbReference type="eggNOG" id="COG2087">
    <property type="taxonomic scope" value="Bacteria"/>
</dbReference>
<dbReference type="NCBIfam" id="NF004469">
    <property type="entry name" value="PRK05800.1"/>
    <property type="match status" value="1"/>
</dbReference>
<evidence type="ECO:0000256" key="9">
    <source>
        <dbReference type="ARBA" id="ARBA00012523"/>
    </source>
</evidence>
<keyword evidence="13" id="KW-0418">Kinase</keyword>
<evidence type="ECO:0000256" key="13">
    <source>
        <dbReference type="ARBA" id="ARBA00022777"/>
    </source>
</evidence>
<dbReference type="EC" id="2.7.1.156" evidence="8"/>
<accession>A0A0R1SF70</accession>
<evidence type="ECO:0000256" key="11">
    <source>
        <dbReference type="ARBA" id="ARBA00022679"/>
    </source>
</evidence>
<dbReference type="Proteomes" id="UP000051647">
    <property type="component" value="Unassembled WGS sequence"/>
</dbReference>
<comment type="caution">
    <text evidence="20">The sequence shown here is derived from an EMBL/GenBank/DDBJ whole genome shotgun (WGS) entry which is preliminary data.</text>
</comment>
<feature type="active site" description="GMP-histidine intermediate" evidence="18">
    <location>
        <position position="51"/>
    </location>
</feature>
<comment type="pathway">
    <text evidence="5">Cofactor biosynthesis; adenosylcobalamin biosynthesis; adenosylcobalamin from cob(II)yrinate a,c-diamide: step 6/7.</text>
</comment>
<dbReference type="EMBL" id="AZFA01000002">
    <property type="protein sequence ID" value="KRL68214.1"/>
    <property type="molecule type" value="Genomic_DNA"/>
</dbReference>
<dbReference type="GO" id="GO:0008820">
    <property type="term" value="F:cobinamide phosphate guanylyltransferase activity"/>
    <property type="evidence" value="ECO:0007669"/>
    <property type="project" value="UniProtKB-EC"/>
</dbReference>
<keyword evidence="10" id="KW-0169">Cobalamin biosynthesis</keyword>
<dbReference type="PANTHER" id="PTHR34848:SF1">
    <property type="entry name" value="BIFUNCTIONAL ADENOSYLCOBALAMIN BIOSYNTHESIS PROTEIN COBU"/>
    <property type="match status" value="1"/>
</dbReference>
<dbReference type="AlphaFoldDB" id="A0A0R1SF70"/>
<dbReference type="PANTHER" id="PTHR34848">
    <property type="match status" value="1"/>
</dbReference>
<evidence type="ECO:0000256" key="8">
    <source>
        <dbReference type="ARBA" id="ARBA00012016"/>
    </source>
</evidence>
<dbReference type="PATRIC" id="fig|1423815.3.peg.976"/>
<dbReference type="GO" id="GO:0043752">
    <property type="term" value="F:adenosylcobinamide kinase activity"/>
    <property type="evidence" value="ECO:0007669"/>
    <property type="project" value="UniProtKB-EC"/>
</dbReference>
<reference evidence="20 21" key="1">
    <citation type="journal article" date="2015" name="Genome Announc.">
        <title>Expanding the biotechnology potential of lactobacilli through comparative genomics of 213 strains and associated genera.</title>
        <authorList>
            <person name="Sun Z."/>
            <person name="Harris H.M."/>
            <person name="McCann A."/>
            <person name="Guo C."/>
            <person name="Argimon S."/>
            <person name="Zhang W."/>
            <person name="Yang X."/>
            <person name="Jeffery I.B."/>
            <person name="Cooney J.C."/>
            <person name="Kagawa T.F."/>
            <person name="Liu W."/>
            <person name="Song Y."/>
            <person name="Salvetti E."/>
            <person name="Wrobel A."/>
            <person name="Rasinkangas P."/>
            <person name="Parkhill J."/>
            <person name="Rea M.C."/>
            <person name="O'Sullivan O."/>
            <person name="Ritari J."/>
            <person name="Douillard F.P."/>
            <person name="Paul Ross R."/>
            <person name="Yang R."/>
            <person name="Briner A.E."/>
            <person name="Felis G.E."/>
            <person name="de Vos W.M."/>
            <person name="Barrangou R."/>
            <person name="Klaenhammer T.R."/>
            <person name="Caufield P.W."/>
            <person name="Cui Y."/>
            <person name="Zhang H."/>
            <person name="O'Toole P.W."/>
        </authorList>
    </citation>
    <scope>NUCLEOTIDE SEQUENCE [LARGE SCALE GENOMIC DNA]</scope>
    <source>
        <strain evidence="20 21">DSM 14857</strain>
    </source>
</reference>
<evidence type="ECO:0000313" key="21">
    <source>
        <dbReference type="Proteomes" id="UP000051647"/>
    </source>
</evidence>
<evidence type="ECO:0000256" key="7">
    <source>
        <dbReference type="ARBA" id="ARBA00007490"/>
    </source>
</evidence>
<sequence>MEHLIMVTGGSRSGKSEFAENLYSRDQSVCYIATGMVDRSDAEMTDRINKHQQRRSSQWSTEERYQDLAGFLNRSSDQYFLLDDATNMITNLFFDWVNHQIKDTDQSFDQFVEQMTSSQIDEVTSLIIQQWSHLLAVASRREKKLVIVTNEVGLGIVPATKLSRVLRDIYGSANKLIAHRSDQVWFVISGISQKIK</sequence>